<keyword evidence="3" id="KW-1185">Reference proteome</keyword>
<organism evidence="2 3">
    <name type="scientific">Grus japonensis</name>
    <name type="common">Japanese crane</name>
    <name type="synonym">Red-crowned crane</name>
    <dbReference type="NCBI Taxonomy" id="30415"/>
    <lineage>
        <taxon>Eukaryota</taxon>
        <taxon>Metazoa</taxon>
        <taxon>Chordata</taxon>
        <taxon>Craniata</taxon>
        <taxon>Vertebrata</taxon>
        <taxon>Euteleostomi</taxon>
        <taxon>Archelosauria</taxon>
        <taxon>Archosauria</taxon>
        <taxon>Dinosauria</taxon>
        <taxon>Saurischia</taxon>
        <taxon>Theropoda</taxon>
        <taxon>Coelurosauria</taxon>
        <taxon>Aves</taxon>
        <taxon>Neognathae</taxon>
        <taxon>Neoaves</taxon>
        <taxon>Gruiformes</taxon>
        <taxon>Gruidae</taxon>
        <taxon>Grus</taxon>
    </lineage>
</organism>
<dbReference type="PANTHER" id="PTHR33332">
    <property type="entry name" value="REVERSE TRANSCRIPTASE DOMAIN-CONTAINING PROTEIN"/>
    <property type="match status" value="1"/>
</dbReference>
<dbReference type="InterPro" id="IPR000477">
    <property type="entry name" value="RT_dom"/>
</dbReference>
<dbReference type="AlphaFoldDB" id="A0ABC9Y706"/>
<sequence>MSMGPDGIHTRVLMEVLTKPLSIIYQQSWLHGEVPDDWKLANVIVIYKKAWKEDADYYRPVSLTSVLGKILEQIILSAITQHIQDNKAIRHNQHGFMKVRSCLTNVMSFYDKLTRLVDERKPVNVAYLEIGCSWLGWAYSSLGKTWPDDRSQRVVVKGVKSSWRTITSGVPQGSVLGPVLFNIFINDLDEGIERTFRKFANDIKFGRSVDLLDDRKVLQRDLDRLD</sequence>
<dbReference type="CDD" id="cd01650">
    <property type="entry name" value="RT_nLTR_like"/>
    <property type="match status" value="1"/>
</dbReference>
<comment type="caution">
    <text evidence="2">The sequence shown here is derived from an EMBL/GenBank/DDBJ whole genome shotgun (WGS) entry which is preliminary data.</text>
</comment>
<protein>
    <submittedName>
        <fullName evidence="2">Mitochondrial enolase superfamily member 1</fullName>
    </submittedName>
</protein>
<accession>A0ABC9Y706</accession>
<dbReference type="Proteomes" id="UP001623348">
    <property type="component" value="Unassembled WGS sequence"/>
</dbReference>
<name>A0ABC9Y706_GRUJA</name>
<evidence type="ECO:0000313" key="3">
    <source>
        <dbReference type="Proteomes" id="UP001623348"/>
    </source>
</evidence>
<dbReference type="EMBL" id="BAAFJT010000040">
    <property type="protein sequence ID" value="GAB0205855.1"/>
    <property type="molecule type" value="Genomic_DNA"/>
</dbReference>
<proteinExistence type="predicted"/>
<evidence type="ECO:0000313" key="2">
    <source>
        <dbReference type="EMBL" id="GAB0205855.1"/>
    </source>
</evidence>
<evidence type="ECO:0000259" key="1">
    <source>
        <dbReference type="PROSITE" id="PS50878"/>
    </source>
</evidence>
<feature type="domain" description="Reverse transcriptase" evidence="1">
    <location>
        <begin position="27"/>
        <end position="226"/>
    </location>
</feature>
<dbReference type="PROSITE" id="PS50878">
    <property type="entry name" value="RT_POL"/>
    <property type="match status" value="1"/>
</dbReference>
<reference evidence="2 3" key="1">
    <citation type="submission" date="2024-06" db="EMBL/GenBank/DDBJ databases">
        <title>The draft genome of Grus japonensis, version 3.</title>
        <authorList>
            <person name="Nabeshima K."/>
            <person name="Suzuki S."/>
            <person name="Onuma M."/>
        </authorList>
    </citation>
    <scope>NUCLEOTIDE SEQUENCE [LARGE SCALE GENOMIC DNA]</scope>
    <source>
        <strain evidence="2 3">451A</strain>
    </source>
</reference>
<gene>
    <name evidence="2" type="ORF">GRJ2_003051100</name>
</gene>
<dbReference type="Pfam" id="PF00078">
    <property type="entry name" value="RVT_1"/>
    <property type="match status" value="1"/>
</dbReference>